<reference evidence="2 3" key="1">
    <citation type="submission" date="2025-05" db="UniProtKB">
        <authorList>
            <consortium name="RefSeq"/>
        </authorList>
    </citation>
    <scope>IDENTIFICATION</scope>
    <source>
        <tissue evidence="2 3">Leaves</tissue>
    </source>
</reference>
<dbReference type="RefSeq" id="XP_071908373.1">
    <property type="nucleotide sequence ID" value="XM_072052272.1"/>
</dbReference>
<sequence length="236" mass="27118">MVFVDLSRAAHVIESVMLFAHSTSVSDLVSHVPVFPCFCTSAAFAFFPLPSLSPFFGQRCSVACPAISSTCILSIYFRVRYTEQQMLLRRFSSPPLFSPKLYDQNLQQRFLIFVSLQLRWVMAIGEAGIEILGSVLWASFLAQSLRFLVKERKGKKNQQRWRCLCFRRKQRRKGLTSSSNPRVTEKFPSSSWNRLAKVEFAVHGIDYEGHAKSLVLLKLQNLCLRNLRWSTKRECP</sequence>
<organism evidence="1 2">
    <name type="scientific">Coffea arabica</name>
    <name type="common">Arabian coffee</name>
    <dbReference type="NCBI Taxonomy" id="13443"/>
    <lineage>
        <taxon>Eukaryota</taxon>
        <taxon>Viridiplantae</taxon>
        <taxon>Streptophyta</taxon>
        <taxon>Embryophyta</taxon>
        <taxon>Tracheophyta</taxon>
        <taxon>Spermatophyta</taxon>
        <taxon>Magnoliopsida</taxon>
        <taxon>eudicotyledons</taxon>
        <taxon>Gunneridae</taxon>
        <taxon>Pentapetalae</taxon>
        <taxon>asterids</taxon>
        <taxon>lamiids</taxon>
        <taxon>Gentianales</taxon>
        <taxon>Rubiaceae</taxon>
        <taxon>Ixoroideae</taxon>
        <taxon>Gardenieae complex</taxon>
        <taxon>Bertiereae - Coffeeae clade</taxon>
        <taxon>Coffeeae</taxon>
        <taxon>Coffea</taxon>
    </lineage>
</organism>
<dbReference type="RefSeq" id="XP_071908371.1">
    <property type="nucleotide sequence ID" value="XM_072052270.1"/>
</dbReference>
<evidence type="ECO:0000313" key="2">
    <source>
        <dbReference type="RefSeq" id="XP_071908369.1"/>
    </source>
</evidence>
<dbReference type="GeneID" id="113697121"/>
<accession>A0ABM4UM59</accession>
<evidence type="ECO:0000313" key="4">
    <source>
        <dbReference type="RefSeq" id="XP_071908371.1"/>
    </source>
</evidence>
<evidence type="ECO:0000313" key="5">
    <source>
        <dbReference type="RefSeq" id="XP_071908373.1"/>
    </source>
</evidence>
<dbReference type="RefSeq" id="XP_071908369.1">
    <property type="nucleotide sequence ID" value="XM_072052268.1"/>
</dbReference>
<proteinExistence type="predicted"/>
<keyword evidence="1" id="KW-1185">Reference proteome</keyword>
<gene>
    <name evidence="2 3 4 5" type="primary">LOC113697121</name>
</gene>
<dbReference type="Proteomes" id="UP001652660">
    <property type="component" value="Chromosome 6c"/>
</dbReference>
<name>A0ABM4UM59_COFAR</name>
<protein>
    <submittedName>
        <fullName evidence="2 3">Uncharacterized protein isoform X1</fullName>
    </submittedName>
</protein>
<evidence type="ECO:0000313" key="1">
    <source>
        <dbReference type="Proteomes" id="UP001652660"/>
    </source>
</evidence>
<evidence type="ECO:0000313" key="3">
    <source>
        <dbReference type="RefSeq" id="XP_071908370.1"/>
    </source>
</evidence>
<dbReference type="RefSeq" id="XP_071908370.1">
    <property type="nucleotide sequence ID" value="XM_072052269.1"/>
</dbReference>